<evidence type="ECO:0000256" key="6">
    <source>
        <dbReference type="RuleBase" id="RU003345"/>
    </source>
</evidence>
<proteinExistence type="inferred from homology"/>
<dbReference type="EMBL" id="JACJHR010000005">
    <property type="protein sequence ID" value="MBB2498494.1"/>
    <property type="molecule type" value="Genomic_DNA"/>
</dbReference>
<comment type="pathway">
    <text evidence="4">Amine and polyamine biosynthesis; betaine biosynthesis via choline pathway; betaine from betaine aldehyde: step 1/1.</text>
</comment>
<dbReference type="InterPro" id="IPR016162">
    <property type="entry name" value="Ald_DH_N"/>
</dbReference>
<dbReference type="GO" id="GO:0016620">
    <property type="term" value="F:oxidoreductase activity, acting on the aldehyde or oxo group of donors, NAD or NADP as acceptor"/>
    <property type="evidence" value="ECO:0007669"/>
    <property type="project" value="InterPro"/>
</dbReference>
<evidence type="ECO:0000256" key="1">
    <source>
        <dbReference type="ARBA" id="ARBA00009986"/>
    </source>
</evidence>
<protein>
    <submittedName>
        <fullName evidence="8">Aldehyde dehydrogenase family protein</fullName>
    </submittedName>
</protein>
<dbReference type="PANTHER" id="PTHR43860">
    <property type="entry name" value="BETAINE ALDEHYDE DEHYDROGENASE"/>
    <property type="match status" value="1"/>
</dbReference>
<feature type="active site" evidence="5">
    <location>
        <position position="247"/>
    </location>
</feature>
<name>A0A8E2AYV2_9PSEU</name>
<evidence type="ECO:0000256" key="3">
    <source>
        <dbReference type="ARBA" id="ARBA00023027"/>
    </source>
</evidence>
<dbReference type="PROSITE" id="PS00070">
    <property type="entry name" value="ALDEHYDE_DEHYDR_CYS"/>
    <property type="match status" value="1"/>
</dbReference>
<dbReference type="Pfam" id="PF00171">
    <property type="entry name" value="Aldedh"/>
    <property type="match status" value="1"/>
</dbReference>
<dbReference type="Proteomes" id="UP000550260">
    <property type="component" value="Unassembled WGS sequence"/>
</dbReference>
<evidence type="ECO:0000256" key="4">
    <source>
        <dbReference type="ARBA" id="ARBA00037921"/>
    </source>
</evidence>
<evidence type="ECO:0000313" key="9">
    <source>
        <dbReference type="Proteomes" id="UP000550260"/>
    </source>
</evidence>
<comment type="caution">
    <text evidence="8">The sequence shown here is derived from an EMBL/GenBank/DDBJ whole genome shotgun (WGS) entry which is preliminary data.</text>
</comment>
<sequence>MKDLYIDGIWLDASAGTRSEVLNPATGEVLATVAEAGPEEVGAAVEAARRAFDDGPWRRTTAAERGQLLRKTADLLVRDREELARTECLDTGKTLGEGRIDVDDVTNVFRYYADLADKNAGRMVDAGSATVVSRIVHEPVGVCALIAPWNYPLLQMSWKIAPALAAGNTAVLKPSEVTPLTTIKLVALLAEAGVPDGVVNLLLGDGRVGAAMVEHPGVDLVSFTGGYATGEKIMTAAAKGVRRVALELGGKNPNVVFADADYETALDYALTAAFVHSGQVCSAGARLIVQDGIHDRFVADLAARADRIRVGDGLDPATETGPLVSARHREKVEAYIRGAVEAGATLRAGGRRPEEPALRNGFFLRPTVFSGCTRDMAIVREEVFGPVVTVERFAEEADAIALANDTEYGLAGAVWTSDASRAQRVAAALRHGTVWINDYHPYLPQAEWGGFGRSGIGRELGPSGLAEYQESKHVYQNIDPAPQHWFKG</sequence>
<organism evidence="8 9">
    <name type="scientific">Amycolatopsis echigonensis</name>
    <dbReference type="NCBI Taxonomy" id="2576905"/>
    <lineage>
        <taxon>Bacteria</taxon>
        <taxon>Bacillati</taxon>
        <taxon>Actinomycetota</taxon>
        <taxon>Actinomycetes</taxon>
        <taxon>Pseudonocardiales</taxon>
        <taxon>Pseudonocardiaceae</taxon>
        <taxon>Amycolatopsis</taxon>
    </lineage>
</organism>
<evidence type="ECO:0000256" key="5">
    <source>
        <dbReference type="PROSITE-ProRule" id="PRU10007"/>
    </source>
</evidence>
<dbReference type="InterPro" id="IPR029510">
    <property type="entry name" value="Ald_DH_CS_GLU"/>
</dbReference>
<gene>
    <name evidence="8" type="ORF">H5411_05000</name>
</gene>
<dbReference type="SUPFAM" id="SSF53720">
    <property type="entry name" value="ALDH-like"/>
    <property type="match status" value="1"/>
</dbReference>
<evidence type="ECO:0000259" key="7">
    <source>
        <dbReference type="Pfam" id="PF00171"/>
    </source>
</evidence>
<reference evidence="8 9" key="1">
    <citation type="submission" date="2020-08" db="EMBL/GenBank/DDBJ databases">
        <title>Amycolatopsis echigonensis JCM 21831.</title>
        <authorList>
            <person name="Tedsree N."/>
            <person name="Kuncharoen N."/>
            <person name="Likhitwitayawuid K."/>
            <person name="Tanasupawat S."/>
        </authorList>
    </citation>
    <scope>NUCLEOTIDE SEQUENCE [LARGE SCALE GENOMIC DNA]</scope>
    <source>
        <strain evidence="8 9">JCM 21831</strain>
    </source>
</reference>
<dbReference type="Gene3D" id="3.40.309.10">
    <property type="entry name" value="Aldehyde Dehydrogenase, Chain A, domain 2"/>
    <property type="match status" value="1"/>
</dbReference>
<dbReference type="InterPro" id="IPR015590">
    <property type="entry name" value="Aldehyde_DH_dom"/>
</dbReference>
<dbReference type="PANTHER" id="PTHR43860:SF2">
    <property type="entry name" value="BETAINE ALDEHYDE DEHYDROGENASE-RELATED"/>
    <property type="match status" value="1"/>
</dbReference>
<dbReference type="InterPro" id="IPR016163">
    <property type="entry name" value="Ald_DH_C"/>
</dbReference>
<dbReference type="RefSeq" id="WP_183123043.1">
    <property type="nucleotide sequence ID" value="NZ_JACJHR010000005.1"/>
</dbReference>
<feature type="domain" description="Aldehyde dehydrogenase" evidence="7">
    <location>
        <begin position="10"/>
        <end position="474"/>
    </location>
</feature>
<comment type="similarity">
    <text evidence="1 6">Belongs to the aldehyde dehydrogenase family.</text>
</comment>
<dbReference type="Gene3D" id="3.40.605.10">
    <property type="entry name" value="Aldehyde Dehydrogenase, Chain A, domain 1"/>
    <property type="match status" value="1"/>
</dbReference>
<evidence type="ECO:0000313" key="8">
    <source>
        <dbReference type="EMBL" id="MBB2498494.1"/>
    </source>
</evidence>
<dbReference type="InterPro" id="IPR016161">
    <property type="entry name" value="Ald_DH/histidinol_DH"/>
</dbReference>
<dbReference type="InterPro" id="IPR016160">
    <property type="entry name" value="Ald_DH_CS_CYS"/>
</dbReference>
<dbReference type="PROSITE" id="PS00687">
    <property type="entry name" value="ALDEHYDE_DEHYDR_GLU"/>
    <property type="match status" value="1"/>
</dbReference>
<dbReference type="FunFam" id="3.40.309.10:FF:000012">
    <property type="entry name" value="Betaine aldehyde dehydrogenase"/>
    <property type="match status" value="1"/>
</dbReference>
<dbReference type="AlphaFoldDB" id="A0A8E2AYV2"/>
<accession>A0A8E2AYV2</accession>
<keyword evidence="2 6" id="KW-0560">Oxidoreductase</keyword>
<dbReference type="FunFam" id="3.40.605.10:FF:000007">
    <property type="entry name" value="NAD/NADP-dependent betaine aldehyde dehydrogenase"/>
    <property type="match status" value="1"/>
</dbReference>
<keyword evidence="3" id="KW-0520">NAD</keyword>
<evidence type="ECO:0000256" key="2">
    <source>
        <dbReference type="ARBA" id="ARBA00023002"/>
    </source>
</evidence>